<gene>
    <name evidence="1" type="ORF">H920_13541</name>
</gene>
<evidence type="ECO:0000313" key="2">
    <source>
        <dbReference type="Proteomes" id="UP000028990"/>
    </source>
</evidence>
<organism evidence="1 2">
    <name type="scientific">Fukomys damarensis</name>
    <name type="common">Damaraland mole rat</name>
    <name type="synonym">Cryptomys damarensis</name>
    <dbReference type="NCBI Taxonomy" id="885580"/>
    <lineage>
        <taxon>Eukaryota</taxon>
        <taxon>Metazoa</taxon>
        <taxon>Chordata</taxon>
        <taxon>Craniata</taxon>
        <taxon>Vertebrata</taxon>
        <taxon>Euteleostomi</taxon>
        <taxon>Mammalia</taxon>
        <taxon>Eutheria</taxon>
        <taxon>Euarchontoglires</taxon>
        <taxon>Glires</taxon>
        <taxon>Rodentia</taxon>
        <taxon>Hystricomorpha</taxon>
        <taxon>Bathyergidae</taxon>
        <taxon>Fukomys</taxon>
    </lineage>
</organism>
<name>A0A091CZ49_FUKDA</name>
<dbReference type="EMBL" id="KN123415">
    <property type="protein sequence ID" value="KFO25089.1"/>
    <property type="molecule type" value="Genomic_DNA"/>
</dbReference>
<evidence type="ECO:0000313" key="1">
    <source>
        <dbReference type="EMBL" id="KFO25089.1"/>
    </source>
</evidence>
<dbReference type="Proteomes" id="UP000028990">
    <property type="component" value="Unassembled WGS sequence"/>
</dbReference>
<sequence length="211" mass="21977">MESVREGCLSFVLEDAGSFRLPGSPYPPTQALRNLSGSQEFGEKQLQEAVSGGDSSFPLLIVGDLVDVVGKPGTRGKTATEAEEIALEAVSEVVLAPEGVISNPLVITVLAVPALTLDTVLEVVLVPLGVKVDAVLEVTVAPAEVAVGAVLEVVWVSLEVTLDPVLTTVLVPEFMLVTALELTLVPTDSVLDLALADVLVLPKVNPGDNHK</sequence>
<reference evidence="1 2" key="1">
    <citation type="submission" date="2013-11" db="EMBL/GenBank/DDBJ databases">
        <title>The Damaraland mole rat (Fukomys damarensis) genome and evolution of African mole rats.</title>
        <authorList>
            <person name="Gladyshev V.N."/>
            <person name="Fang X."/>
        </authorList>
    </citation>
    <scope>NUCLEOTIDE SEQUENCE [LARGE SCALE GENOMIC DNA]</scope>
    <source>
        <tissue evidence="1">Liver</tissue>
    </source>
</reference>
<proteinExistence type="predicted"/>
<dbReference type="AlphaFoldDB" id="A0A091CZ49"/>
<accession>A0A091CZ49</accession>
<protein>
    <submittedName>
        <fullName evidence="1">Uncharacterized protein</fullName>
    </submittedName>
</protein>
<keyword evidence="2" id="KW-1185">Reference proteome</keyword>